<dbReference type="Gene3D" id="3.50.30.30">
    <property type="match status" value="1"/>
</dbReference>
<dbReference type="PANTHER" id="PTHR16200">
    <property type="entry name" value="RING ZINC FINGER"/>
    <property type="match status" value="1"/>
</dbReference>
<sequence>MMIFLRRGSDRLPDSVVLVIWLLAASLGAVLTKDTAFVEVVLFESSPNGDYTTYTTGLQGRFSKAGATISAEGEIVQVRVEVFFIIRLASVPGNTRTGLTLRGLCFPVFSSGQTSAGTGSNAEVKGLEKGGGEMGVLARVLSKYPTMITTCTLPTLGVGVGEHDDVDLAPVPKPQASRANTVHELTSASDFQRTRACRHATEEAGTWQGHAELQMELPVSSARTGGNNVAFS</sequence>
<keyword evidence="2" id="KW-1185">Reference proteome</keyword>
<organism evidence="1 2">
    <name type="scientific">Goodea atripinnis</name>
    <dbReference type="NCBI Taxonomy" id="208336"/>
    <lineage>
        <taxon>Eukaryota</taxon>
        <taxon>Metazoa</taxon>
        <taxon>Chordata</taxon>
        <taxon>Craniata</taxon>
        <taxon>Vertebrata</taxon>
        <taxon>Euteleostomi</taxon>
        <taxon>Actinopterygii</taxon>
        <taxon>Neopterygii</taxon>
        <taxon>Teleostei</taxon>
        <taxon>Neoteleostei</taxon>
        <taxon>Acanthomorphata</taxon>
        <taxon>Ovalentaria</taxon>
        <taxon>Atherinomorphae</taxon>
        <taxon>Cyprinodontiformes</taxon>
        <taxon>Goodeidae</taxon>
        <taxon>Goodea</taxon>
    </lineage>
</organism>
<protein>
    <submittedName>
        <fullName evidence="1">Uncharacterized protein</fullName>
    </submittedName>
</protein>
<comment type="caution">
    <text evidence="1">The sequence shown here is derived from an EMBL/GenBank/DDBJ whole genome shotgun (WGS) entry which is preliminary data.</text>
</comment>
<dbReference type="Proteomes" id="UP001476798">
    <property type="component" value="Unassembled WGS sequence"/>
</dbReference>
<accession>A0ABV0NS58</accession>
<proteinExistence type="predicted"/>
<evidence type="ECO:0000313" key="2">
    <source>
        <dbReference type="Proteomes" id="UP001476798"/>
    </source>
</evidence>
<gene>
    <name evidence="1" type="ORF">GOODEAATRI_005728</name>
</gene>
<dbReference type="EMBL" id="JAHRIO010050239">
    <property type="protein sequence ID" value="MEQ2174235.1"/>
    <property type="molecule type" value="Genomic_DNA"/>
</dbReference>
<name>A0ABV0NS58_9TELE</name>
<evidence type="ECO:0000313" key="1">
    <source>
        <dbReference type="EMBL" id="MEQ2174235.1"/>
    </source>
</evidence>
<dbReference type="InterPro" id="IPR051073">
    <property type="entry name" value="ZNRF3_Arkadia_E3_ligases"/>
</dbReference>
<reference evidence="1 2" key="1">
    <citation type="submission" date="2021-06" db="EMBL/GenBank/DDBJ databases">
        <authorList>
            <person name="Palmer J.M."/>
        </authorList>
    </citation>
    <scope>NUCLEOTIDE SEQUENCE [LARGE SCALE GENOMIC DNA]</scope>
    <source>
        <strain evidence="1 2">GA_2019</strain>
        <tissue evidence="1">Muscle</tissue>
    </source>
</reference>